<dbReference type="GO" id="GO:0005886">
    <property type="term" value="C:plasma membrane"/>
    <property type="evidence" value="ECO:0007669"/>
    <property type="project" value="TreeGrafter"/>
</dbReference>
<evidence type="ECO:0000256" key="8">
    <source>
        <dbReference type="ARBA" id="ARBA00022777"/>
    </source>
</evidence>
<accession>A0A1Y5S3G3</accession>
<gene>
    <name evidence="16" type="primary">qseC_1</name>
    <name evidence="16" type="ORF">PEL8287_01489</name>
</gene>
<name>A0A1Y5S3G3_9RHOB</name>
<dbReference type="InterPro" id="IPR005467">
    <property type="entry name" value="His_kinase_dom"/>
</dbReference>
<evidence type="ECO:0000256" key="5">
    <source>
        <dbReference type="ARBA" id="ARBA00022679"/>
    </source>
</evidence>
<dbReference type="PANTHER" id="PTHR45436:SF14">
    <property type="entry name" value="SENSOR PROTEIN QSEC"/>
    <property type="match status" value="1"/>
</dbReference>
<dbReference type="OrthoDB" id="9809766at2"/>
<dbReference type="PANTHER" id="PTHR45436">
    <property type="entry name" value="SENSOR HISTIDINE KINASE YKOH"/>
    <property type="match status" value="1"/>
</dbReference>
<dbReference type="EC" id="2.7.13.3" evidence="3"/>
<keyword evidence="9" id="KW-0067">ATP-binding</keyword>
<dbReference type="RefSeq" id="WP_085891725.1">
    <property type="nucleotide sequence ID" value="NZ_FWFL01000003.1"/>
</dbReference>
<dbReference type="InterPro" id="IPR036097">
    <property type="entry name" value="HisK_dim/P_sf"/>
</dbReference>
<dbReference type="CDD" id="cd00082">
    <property type="entry name" value="HisKA"/>
    <property type="match status" value="1"/>
</dbReference>
<feature type="domain" description="Histidine kinase" evidence="14">
    <location>
        <begin position="234"/>
        <end position="443"/>
    </location>
</feature>
<dbReference type="InterPro" id="IPR050428">
    <property type="entry name" value="TCS_sensor_his_kinase"/>
</dbReference>
<evidence type="ECO:0000256" key="1">
    <source>
        <dbReference type="ARBA" id="ARBA00000085"/>
    </source>
</evidence>
<dbReference type="GO" id="GO:0005524">
    <property type="term" value="F:ATP binding"/>
    <property type="evidence" value="ECO:0007669"/>
    <property type="project" value="UniProtKB-KW"/>
</dbReference>
<evidence type="ECO:0000259" key="14">
    <source>
        <dbReference type="PROSITE" id="PS50109"/>
    </source>
</evidence>
<protein>
    <recommendedName>
        <fullName evidence="3">histidine kinase</fullName>
        <ecNumber evidence="3">2.7.13.3</ecNumber>
    </recommendedName>
</protein>
<dbReference type="SUPFAM" id="SSF55874">
    <property type="entry name" value="ATPase domain of HSP90 chaperone/DNA topoisomerase II/histidine kinase"/>
    <property type="match status" value="1"/>
</dbReference>
<dbReference type="InterPro" id="IPR036890">
    <property type="entry name" value="HATPase_C_sf"/>
</dbReference>
<dbReference type="PROSITE" id="PS50109">
    <property type="entry name" value="HIS_KIN"/>
    <property type="match status" value="1"/>
</dbReference>
<keyword evidence="17" id="KW-1185">Reference proteome</keyword>
<evidence type="ECO:0000313" key="17">
    <source>
        <dbReference type="Proteomes" id="UP000193827"/>
    </source>
</evidence>
<dbReference type="InterPro" id="IPR003660">
    <property type="entry name" value="HAMP_dom"/>
</dbReference>
<feature type="domain" description="HAMP" evidence="15">
    <location>
        <begin position="174"/>
        <end position="226"/>
    </location>
</feature>
<evidence type="ECO:0000256" key="10">
    <source>
        <dbReference type="ARBA" id="ARBA00022989"/>
    </source>
</evidence>
<evidence type="ECO:0000256" key="13">
    <source>
        <dbReference type="SAM" id="Phobius"/>
    </source>
</evidence>
<evidence type="ECO:0000256" key="6">
    <source>
        <dbReference type="ARBA" id="ARBA00022692"/>
    </source>
</evidence>
<proteinExistence type="predicted"/>
<evidence type="ECO:0000256" key="3">
    <source>
        <dbReference type="ARBA" id="ARBA00012438"/>
    </source>
</evidence>
<organism evidence="16 17">
    <name type="scientific">Roseovarius litorisediminis</name>
    <dbReference type="NCBI Taxonomy" id="1312363"/>
    <lineage>
        <taxon>Bacteria</taxon>
        <taxon>Pseudomonadati</taxon>
        <taxon>Pseudomonadota</taxon>
        <taxon>Alphaproteobacteria</taxon>
        <taxon>Rhodobacterales</taxon>
        <taxon>Roseobacteraceae</taxon>
        <taxon>Roseovarius</taxon>
    </lineage>
</organism>
<keyword evidence="10 13" id="KW-1133">Transmembrane helix</keyword>
<comment type="catalytic activity">
    <reaction evidence="1">
        <text>ATP + protein L-histidine = ADP + protein N-phospho-L-histidine.</text>
        <dbReference type="EC" id="2.7.13.3"/>
    </reaction>
</comment>
<dbReference type="Pfam" id="PF00512">
    <property type="entry name" value="HisKA"/>
    <property type="match status" value="1"/>
</dbReference>
<reference evidence="16 17" key="1">
    <citation type="submission" date="2017-03" db="EMBL/GenBank/DDBJ databases">
        <authorList>
            <person name="Afonso C.L."/>
            <person name="Miller P.J."/>
            <person name="Scott M.A."/>
            <person name="Spackman E."/>
            <person name="Goraichik I."/>
            <person name="Dimitrov K.M."/>
            <person name="Suarez D.L."/>
            <person name="Swayne D.E."/>
        </authorList>
    </citation>
    <scope>NUCLEOTIDE SEQUENCE [LARGE SCALE GENOMIC DNA]</scope>
    <source>
        <strain evidence="16 17">CECT 8287</strain>
    </source>
</reference>
<dbReference type="Pfam" id="PF02518">
    <property type="entry name" value="HATPase_c"/>
    <property type="match status" value="1"/>
</dbReference>
<dbReference type="InterPro" id="IPR013727">
    <property type="entry name" value="2CSK_N"/>
</dbReference>
<keyword evidence="8" id="KW-0418">Kinase</keyword>
<evidence type="ECO:0000256" key="4">
    <source>
        <dbReference type="ARBA" id="ARBA00022553"/>
    </source>
</evidence>
<keyword evidence="11" id="KW-0902">Two-component regulatory system</keyword>
<comment type="subcellular location">
    <subcellularLocation>
        <location evidence="2">Membrane</location>
        <topology evidence="2">Multi-pass membrane protein</topology>
    </subcellularLocation>
</comment>
<dbReference type="Gene3D" id="1.10.287.130">
    <property type="match status" value="1"/>
</dbReference>
<feature type="transmembrane region" description="Helical" evidence="13">
    <location>
        <begin position="154"/>
        <end position="177"/>
    </location>
</feature>
<dbReference type="SMART" id="SM00388">
    <property type="entry name" value="HisKA"/>
    <property type="match status" value="1"/>
</dbReference>
<evidence type="ECO:0000256" key="11">
    <source>
        <dbReference type="ARBA" id="ARBA00023012"/>
    </source>
</evidence>
<dbReference type="Proteomes" id="UP000193827">
    <property type="component" value="Unassembled WGS sequence"/>
</dbReference>
<dbReference type="Gene3D" id="3.30.565.10">
    <property type="entry name" value="Histidine kinase-like ATPase, C-terminal domain"/>
    <property type="match status" value="1"/>
</dbReference>
<evidence type="ECO:0000256" key="12">
    <source>
        <dbReference type="SAM" id="MobiDB-lite"/>
    </source>
</evidence>
<dbReference type="AlphaFoldDB" id="A0A1Y5S3G3"/>
<dbReference type="InterPro" id="IPR003594">
    <property type="entry name" value="HATPase_dom"/>
</dbReference>
<sequence>MRLPRSLQARLGLLLGILLTVLWIAAASVTAVILRHEMDEVFDSALQETAQRLLPLAVLDIVGRDDDGITQRLGVIREHEEFFTYIVRDARGRILLQSHAADPEVFPPYDGPGFRQTATHRLFNENALQGSIRITVAEPLDHRAMIARAIQMGLGLPLLVVIPFALLAIILAVRASFRSLRRFRERLELRDARDLSPVPTDNVPAEIAPMAVTLNHLLERLKGAFDAERSFAANAAHELRTPLAGAIAQAQRLQSETNDPAASARAADIEATLKRLTRLSERLMQLARAEGGRLRLDQALDLRTVAEIVIEDIGRTTAPDRIVLTLPYGPVMSDLDPDAFGILCRNLVENALRHGSETDPVEVALSANGVLSVSNEGPVVSPEALGRLTARFERAGSNADGSGLGLAIVAAIAERIGSPLVLTSPRTGQESGFEASLRLPNLSRDR</sequence>
<evidence type="ECO:0000256" key="9">
    <source>
        <dbReference type="ARBA" id="ARBA00022840"/>
    </source>
</evidence>
<keyword evidence="13" id="KW-0472">Membrane</keyword>
<evidence type="ECO:0000256" key="7">
    <source>
        <dbReference type="ARBA" id="ARBA00022741"/>
    </source>
</evidence>
<keyword evidence="7" id="KW-0547">Nucleotide-binding</keyword>
<dbReference type="EMBL" id="FWFL01000003">
    <property type="protein sequence ID" value="SLN31876.1"/>
    <property type="molecule type" value="Genomic_DNA"/>
</dbReference>
<evidence type="ECO:0000313" key="16">
    <source>
        <dbReference type="EMBL" id="SLN31876.1"/>
    </source>
</evidence>
<keyword evidence="5 16" id="KW-0808">Transferase</keyword>
<keyword evidence="6 13" id="KW-0812">Transmembrane</keyword>
<dbReference type="PROSITE" id="PS50885">
    <property type="entry name" value="HAMP"/>
    <property type="match status" value="1"/>
</dbReference>
<feature type="region of interest" description="Disordered" evidence="12">
    <location>
        <begin position="423"/>
        <end position="446"/>
    </location>
</feature>
<dbReference type="InterPro" id="IPR003661">
    <property type="entry name" value="HisK_dim/P_dom"/>
</dbReference>
<keyword evidence="4" id="KW-0597">Phosphoprotein</keyword>
<dbReference type="SMART" id="SM00387">
    <property type="entry name" value="HATPase_c"/>
    <property type="match status" value="1"/>
</dbReference>
<dbReference type="SUPFAM" id="SSF47384">
    <property type="entry name" value="Homodimeric domain of signal transducing histidine kinase"/>
    <property type="match status" value="1"/>
</dbReference>
<dbReference type="GO" id="GO:0000155">
    <property type="term" value="F:phosphorelay sensor kinase activity"/>
    <property type="evidence" value="ECO:0007669"/>
    <property type="project" value="InterPro"/>
</dbReference>
<dbReference type="Pfam" id="PF08521">
    <property type="entry name" value="2CSK_N"/>
    <property type="match status" value="1"/>
</dbReference>
<evidence type="ECO:0000259" key="15">
    <source>
        <dbReference type="PROSITE" id="PS50885"/>
    </source>
</evidence>
<evidence type="ECO:0000256" key="2">
    <source>
        <dbReference type="ARBA" id="ARBA00004141"/>
    </source>
</evidence>
<dbReference type="Gene3D" id="1.20.5.1040">
    <property type="entry name" value="Sensor protein qsec"/>
    <property type="match status" value="1"/>
</dbReference>